<dbReference type="InterPro" id="IPR020616">
    <property type="entry name" value="Thiolase_N"/>
</dbReference>
<protein>
    <recommendedName>
        <fullName evidence="6">Probable acetyl-CoA acetyltransferase</fullName>
        <ecNumber evidence="2">2.3.1.9</ecNumber>
    </recommendedName>
    <alternativeName>
        <fullName evidence="5">Acetoacetyl-CoA thiolase</fullName>
    </alternativeName>
</protein>
<evidence type="ECO:0000313" key="12">
    <source>
        <dbReference type="Proteomes" id="UP000321234"/>
    </source>
</evidence>
<dbReference type="Pfam" id="PF02803">
    <property type="entry name" value="Thiolase_C"/>
    <property type="match status" value="1"/>
</dbReference>
<dbReference type="InterPro" id="IPR002155">
    <property type="entry name" value="Thiolase"/>
</dbReference>
<evidence type="ECO:0000256" key="7">
    <source>
        <dbReference type="PIRSR" id="PIRSR000429-1"/>
    </source>
</evidence>
<dbReference type="PIRSF" id="PIRSF000429">
    <property type="entry name" value="Ac-CoA_Ac_transf"/>
    <property type="match status" value="1"/>
</dbReference>
<dbReference type="NCBIfam" id="TIGR01930">
    <property type="entry name" value="AcCoA-C-Actrans"/>
    <property type="match status" value="1"/>
</dbReference>
<evidence type="ECO:0000313" key="11">
    <source>
        <dbReference type="EMBL" id="TXR57013.1"/>
    </source>
</evidence>
<evidence type="ECO:0000256" key="2">
    <source>
        <dbReference type="ARBA" id="ARBA00012705"/>
    </source>
</evidence>
<keyword evidence="12" id="KW-1185">Reference proteome</keyword>
<evidence type="ECO:0000256" key="6">
    <source>
        <dbReference type="ARBA" id="ARBA00040529"/>
    </source>
</evidence>
<dbReference type="PROSITE" id="PS00099">
    <property type="entry name" value="THIOLASE_3"/>
    <property type="match status" value="1"/>
</dbReference>
<evidence type="ECO:0000259" key="9">
    <source>
        <dbReference type="Pfam" id="PF00108"/>
    </source>
</evidence>
<reference evidence="11 12" key="1">
    <citation type="submission" date="2019-07" db="EMBL/GenBank/DDBJ databases">
        <title>Quadrisphaera sp. strain DD2A genome sequencing and assembly.</title>
        <authorList>
            <person name="Kim I."/>
        </authorList>
    </citation>
    <scope>NUCLEOTIDE SEQUENCE [LARGE SCALE GENOMIC DNA]</scope>
    <source>
        <strain evidence="11 12">DD2A</strain>
    </source>
</reference>
<evidence type="ECO:0000259" key="10">
    <source>
        <dbReference type="Pfam" id="PF02803"/>
    </source>
</evidence>
<dbReference type="SUPFAM" id="SSF53901">
    <property type="entry name" value="Thiolase-like"/>
    <property type="match status" value="2"/>
</dbReference>
<feature type="active site" description="Proton acceptor" evidence="7">
    <location>
        <position position="379"/>
    </location>
</feature>
<dbReference type="RefSeq" id="WP_147925434.1">
    <property type="nucleotide sequence ID" value="NZ_VKAC01000003.1"/>
</dbReference>
<organism evidence="11 12">
    <name type="scientific">Quadrisphaera setariae</name>
    <dbReference type="NCBI Taxonomy" id="2593304"/>
    <lineage>
        <taxon>Bacteria</taxon>
        <taxon>Bacillati</taxon>
        <taxon>Actinomycetota</taxon>
        <taxon>Actinomycetes</taxon>
        <taxon>Kineosporiales</taxon>
        <taxon>Kineosporiaceae</taxon>
        <taxon>Quadrisphaera</taxon>
    </lineage>
</organism>
<evidence type="ECO:0000256" key="3">
    <source>
        <dbReference type="ARBA" id="ARBA00022679"/>
    </source>
</evidence>
<keyword evidence="4 8" id="KW-0012">Acyltransferase</keyword>
<dbReference type="InterPro" id="IPR020615">
    <property type="entry name" value="Thiolase_acyl_enz_int_AS"/>
</dbReference>
<gene>
    <name evidence="11" type="ORF">FMM08_05845</name>
</gene>
<dbReference type="PROSITE" id="PS00098">
    <property type="entry name" value="THIOLASE_1"/>
    <property type="match status" value="1"/>
</dbReference>
<feature type="domain" description="Thiolase C-terminal" evidence="10">
    <location>
        <begin position="270"/>
        <end position="391"/>
    </location>
</feature>
<accession>A0A5C8ZIS2</accession>
<dbReference type="InterPro" id="IPR020617">
    <property type="entry name" value="Thiolase_C"/>
</dbReference>
<keyword evidence="3 8" id="KW-0808">Transferase</keyword>
<evidence type="ECO:0000256" key="5">
    <source>
        <dbReference type="ARBA" id="ARBA00030755"/>
    </source>
</evidence>
<evidence type="ECO:0000256" key="8">
    <source>
        <dbReference type="RuleBase" id="RU003557"/>
    </source>
</evidence>
<proteinExistence type="inferred from homology"/>
<dbReference type="AlphaFoldDB" id="A0A5C8ZIS2"/>
<dbReference type="Gene3D" id="3.40.47.10">
    <property type="match status" value="2"/>
</dbReference>
<dbReference type="InterPro" id="IPR016039">
    <property type="entry name" value="Thiolase-like"/>
</dbReference>
<comment type="similarity">
    <text evidence="1 8">Belongs to the thiolase-like superfamily. Thiolase family.</text>
</comment>
<dbReference type="InterPro" id="IPR020613">
    <property type="entry name" value="Thiolase_CS"/>
</dbReference>
<feature type="active site" description="Acyl-thioester intermediate" evidence="7">
    <location>
        <position position="91"/>
    </location>
</feature>
<name>A0A5C8ZIS2_9ACTN</name>
<dbReference type="PANTHER" id="PTHR18919">
    <property type="entry name" value="ACETYL-COA C-ACYLTRANSFERASE"/>
    <property type="match status" value="1"/>
</dbReference>
<evidence type="ECO:0000256" key="4">
    <source>
        <dbReference type="ARBA" id="ARBA00023315"/>
    </source>
</evidence>
<dbReference type="GO" id="GO:0003985">
    <property type="term" value="F:acetyl-CoA C-acetyltransferase activity"/>
    <property type="evidence" value="ECO:0007669"/>
    <property type="project" value="UniProtKB-EC"/>
</dbReference>
<dbReference type="EMBL" id="VKAC01000003">
    <property type="protein sequence ID" value="TXR57013.1"/>
    <property type="molecule type" value="Genomic_DNA"/>
</dbReference>
<sequence length="393" mass="39237">MSGSRSAVVVGYARTPFVRYCGRFAAVPAVDLGAHAIRAALARAGVEAADVQRVLGGHVLQGGAGQNPARQAAVAAGIPLTTPASTLNAVCLSGVQAVADGAALIEGGRVDVVVAFGMESMSLAPHVAPMRSGQRYGALELVDTLEHDGLTDATERRSMGASTEARNAGLGLARAEQDAWAAASHRRAAASEQWLAGEVEPFAVPTRKGTELVTSDDGVRPDTTAEGLARLRPAFSADGGITAGNASQVTDGAAALVLTSARWAAARGLAPLAEVLATSFVAGPDVSLHAQPAAAVERVLAEVGASAHELASLEVNEAFAAVAVHSTRLLGVDPERVNPHGGAIALGHPLGASGARIVGTLARTLVDVGAGSLGAAALCGGGGQGAAVLLRSL</sequence>
<dbReference type="InterPro" id="IPR020610">
    <property type="entry name" value="Thiolase_AS"/>
</dbReference>
<dbReference type="EC" id="2.3.1.9" evidence="2"/>
<dbReference type="PANTHER" id="PTHR18919:SF107">
    <property type="entry name" value="ACETYL-COA ACETYLTRANSFERASE, CYTOSOLIC"/>
    <property type="match status" value="1"/>
</dbReference>
<dbReference type="OrthoDB" id="9764638at2"/>
<dbReference type="Pfam" id="PF00108">
    <property type="entry name" value="Thiolase_N"/>
    <property type="match status" value="1"/>
</dbReference>
<dbReference type="PROSITE" id="PS00737">
    <property type="entry name" value="THIOLASE_2"/>
    <property type="match status" value="1"/>
</dbReference>
<feature type="domain" description="Thiolase N-terminal" evidence="9">
    <location>
        <begin position="8"/>
        <end position="261"/>
    </location>
</feature>
<dbReference type="CDD" id="cd00751">
    <property type="entry name" value="thiolase"/>
    <property type="match status" value="1"/>
</dbReference>
<dbReference type="Proteomes" id="UP000321234">
    <property type="component" value="Unassembled WGS sequence"/>
</dbReference>
<evidence type="ECO:0000256" key="1">
    <source>
        <dbReference type="ARBA" id="ARBA00010982"/>
    </source>
</evidence>
<comment type="caution">
    <text evidence="11">The sequence shown here is derived from an EMBL/GenBank/DDBJ whole genome shotgun (WGS) entry which is preliminary data.</text>
</comment>
<feature type="active site" description="Proton acceptor" evidence="7">
    <location>
        <position position="348"/>
    </location>
</feature>